<dbReference type="InterPro" id="IPR001611">
    <property type="entry name" value="Leu-rich_rpt"/>
</dbReference>
<dbReference type="SUPFAM" id="SSF52058">
    <property type="entry name" value="L domain-like"/>
    <property type="match status" value="1"/>
</dbReference>
<evidence type="ECO:0000313" key="13">
    <source>
        <dbReference type="Proteomes" id="UP001497516"/>
    </source>
</evidence>
<dbReference type="InterPro" id="IPR050994">
    <property type="entry name" value="At_inactive_RLKs"/>
</dbReference>
<evidence type="ECO:0000256" key="5">
    <source>
        <dbReference type="ARBA" id="ARBA00022737"/>
    </source>
</evidence>
<dbReference type="Pfam" id="PF08263">
    <property type="entry name" value="LRRNT_2"/>
    <property type="match status" value="1"/>
</dbReference>
<evidence type="ECO:0000256" key="9">
    <source>
        <dbReference type="ARBA" id="ARBA00023180"/>
    </source>
</evidence>
<evidence type="ECO:0000259" key="11">
    <source>
        <dbReference type="Pfam" id="PF08263"/>
    </source>
</evidence>
<dbReference type="AlphaFoldDB" id="A0AAV2CK05"/>
<keyword evidence="13" id="KW-1185">Reference proteome</keyword>
<keyword evidence="8" id="KW-0675">Receptor</keyword>
<accession>A0AAV2CK05</accession>
<keyword evidence="5" id="KW-0677">Repeat</keyword>
<evidence type="ECO:0000256" key="7">
    <source>
        <dbReference type="ARBA" id="ARBA00023136"/>
    </source>
</evidence>
<reference evidence="12 13" key="1">
    <citation type="submission" date="2024-04" db="EMBL/GenBank/DDBJ databases">
        <authorList>
            <person name="Fracassetti M."/>
        </authorList>
    </citation>
    <scope>NUCLEOTIDE SEQUENCE [LARGE SCALE GENOMIC DNA]</scope>
</reference>
<evidence type="ECO:0000256" key="2">
    <source>
        <dbReference type="ARBA" id="ARBA00022614"/>
    </source>
</evidence>
<gene>
    <name evidence="12" type="ORF">LTRI10_LOCUS4290</name>
</gene>
<dbReference type="FunFam" id="3.80.10.10:FF:000413">
    <property type="entry name" value="Inactive leucine-rich repeat receptor-like protein kinase"/>
    <property type="match status" value="1"/>
</dbReference>
<protein>
    <recommendedName>
        <fullName evidence="11">Leucine-rich repeat-containing N-terminal plant-type domain-containing protein</fullName>
    </recommendedName>
</protein>
<keyword evidence="4 10" id="KW-0732">Signal</keyword>
<organism evidence="12 13">
    <name type="scientific">Linum trigynum</name>
    <dbReference type="NCBI Taxonomy" id="586398"/>
    <lineage>
        <taxon>Eukaryota</taxon>
        <taxon>Viridiplantae</taxon>
        <taxon>Streptophyta</taxon>
        <taxon>Embryophyta</taxon>
        <taxon>Tracheophyta</taxon>
        <taxon>Spermatophyta</taxon>
        <taxon>Magnoliopsida</taxon>
        <taxon>eudicotyledons</taxon>
        <taxon>Gunneridae</taxon>
        <taxon>Pentapetalae</taxon>
        <taxon>rosids</taxon>
        <taxon>fabids</taxon>
        <taxon>Malpighiales</taxon>
        <taxon>Linaceae</taxon>
        <taxon>Linum</taxon>
    </lineage>
</organism>
<name>A0AAV2CK05_9ROSI</name>
<dbReference type="PANTHER" id="PTHR48010:SF58">
    <property type="entry name" value="RECEPTOR PROTEIN KINASE-LIKE PROTEIN ZAR1"/>
    <property type="match status" value="1"/>
</dbReference>
<keyword evidence="9" id="KW-0325">Glycoprotein</keyword>
<sequence>MGFPQSLFTFIIIIFSTITYQSQKVQSSPSQAETLLAIQRLLNYPPALSNWNNSTTDFCYTAPVLSLMVICDENDAIIALHIIGNSNRDNPSSYLPLINFSMETLVTTLAALPALKRLTLSSLGLTGSLPAKISQLSSLEGLNLNSNFLRDPLPEELLSLHNLESISLDDNLFAGELPSWIGSLPALTSLSIKKNMFNGTLPDSITNLTNLESFTLARNYFQGNLPDFSRLKGLQVVDLEGNDFETECPCYLLGWNSMTVFDIGGNKFSGKLSESQSCGVGLEFVDLSSNFLTGNLPKCLAVKNSSRTVLFDGNCLKGTGDRTSLQRPLSYCDGQSSAGSRHISELLITITTMIVLLVAGWIE</sequence>
<keyword evidence="6" id="KW-1133">Transmembrane helix</keyword>
<dbReference type="Gene3D" id="3.80.10.10">
    <property type="entry name" value="Ribonuclease Inhibitor"/>
    <property type="match status" value="2"/>
</dbReference>
<evidence type="ECO:0000256" key="6">
    <source>
        <dbReference type="ARBA" id="ARBA00022989"/>
    </source>
</evidence>
<keyword evidence="7" id="KW-0472">Membrane</keyword>
<feature type="signal peptide" evidence="10">
    <location>
        <begin position="1"/>
        <end position="27"/>
    </location>
</feature>
<dbReference type="EMBL" id="OZ034813">
    <property type="protein sequence ID" value="CAL1356599.1"/>
    <property type="molecule type" value="Genomic_DNA"/>
</dbReference>
<feature type="chain" id="PRO_5043539261" description="Leucine-rich repeat-containing N-terminal plant-type domain-containing protein" evidence="10">
    <location>
        <begin position="28"/>
        <end position="363"/>
    </location>
</feature>
<dbReference type="PANTHER" id="PTHR48010">
    <property type="entry name" value="OS05G0588300 PROTEIN"/>
    <property type="match status" value="1"/>
</dbReference>
<feature type="domain" description="Leucine-rich repeat-containing N-terminal plant-type" evidence="11">
    <location>
        <begin position="29"/>
        <end position="59"/>
    </location>
</feature>
<dbReference type="InterPro" id="IPR013210">
    <property type="entry name" value="LRR_N_plant-typ"/>
</dbReference>
<dbReference type="InterPro" id="IPR032675">
    <property type="entry name" value="LRR_dom_sf"/>
</dbReference>
<evidence type="ECO:0000256" key="3">
    <source>
        <dbReference type="ARBA" id="ARBA00022692"/>
    </source>
</evidence>
<comment type="subcellular location">
    <subcellularLocation>
        <location evidence="1">Membrane</location>
        <topology evidence="1">Single-pass membrane protein</topology>
    </subcellularLocation>
</comment>
<dbReference type="Proteomes" id="UP001497516">
    <property type="component" value="Chromosome 1"/>
</dbReference>
<keyword evidence="3" id="KW-0812">Transmembrane</keyword>
<evidence type="ECO:0000256" key="1">
    <source>
        <dbReference type="ARBA" id="ARBA00004167"/>
    </source>
</evidence>
<dbReference type="GO" id="GO:0016020">
    <property type="term" value="C:membrane"/>
    <property type="evidence" value="ECO:0007669"/>
    <property type="project" value="UniProtKB-SubCell"/>
</dbReference>
<evidence type="ECO:0000256" key="8">
    <source>
        <dbReference type="ARBA" id="ARBA00023170"/>
    </source>
</evidence>
<keyword evidence="2" id="KW-0433">Leucine-rich repeat</keyword>
<proteinExistence type="predicted"/>
<evidence type="ECO:0000256" key="10">
    <source>
        <dbReference type="SAM" id="SignalP"/>
    </source>
</evidence>
<dbReference type="Pfam" id="PF00560">
    <property type="entry name" value="LRR_1"/>
    <property type="match status" value="3"/>
</dbReference>
<evidence type="ECO:0000313" key="12">
    <source>
        <dbReference type="EMBL" id="CAL1356599.1"/>
    </source>
</evidence>
<evidence type="ECO:0000256" key="4">
    <source>
        <dbReference type="ARBA" id="ARBA00022729"/>
    </source>
</evidence>